<evidence type="ECO:0000313" key="2">
    <source>
        <dbReference type="Proteomes" id="UP001164745"/>
    </source>
</evidence>
<name>A0ABY7BIX8_9FIRM</name>
<protein>
    <submittedName>
        <fullName evidence="1">Uncharacterized protein</fullName>
    </submittedName>
</protein>
<dbReference type="Proteomes" id="UP001164745">
    <property type="component" value="Chromosome"/>
</dbReference>
<dbReference type="RefSeq" id="WP_235374800.1">
    <property type="nucleotide sequence ID" value="NZ_CP113864.1"/>
</dbReference>
<keyword evidence="2" id="KW-1185">Reference proteome</keyword>
<sequence length="47" mass="5413">MKLNIGKVKNEKIVIKKRVKWDKGTGDIKFSGNSIQFKSDSGIREYK</sequence>
<dbReference type="EMBL" id="CP113864">
    <property type="protein sequence ID" value="WAM30991.1"/>
    <property type="molecule type" value="Genomic_DNA"/>
</dbReference>
<organism evidence="1 2">
    <name type="scientific">Caldicellulosiruptor naganoensis</name>
    <dbReference type="NCBI Taxonomy" id="29324"/>
    <lineage>
        <taxon>Bacteria</taxon>
        <taxon>Bacillati</taxon>
        <taxon>Bacillota</taxon>
        <taxon>Bacillota incertae sedis</taxon>
        <taxon>Caldicellulosiruptorales</taxon>
        <taxon>Caldicellulosiruptoraceae</taxon>
        <taxon>Caldicellulosiruptor</taxon>
    </lineage>
</organism>
<accession>A0ABY7BIX8</accession>
<evidence type="ECO:0000313" key="1">
    <source>
        <dbReference type="EMBL" id="WAM30991.1"/>
    </source>
</evidence>
<proteinExistence type="predicted"/>
<gene>
    <name evidence="1" type="ORF">OTJ99_001792</name>
</gene>
<reference evidence="1" key="1">
    <citation type="submission" date="2022-12" db="EMBL/GenBank/DDBJ databases">
        <authorList>
            <person name="Bing R.G."/>
            <person name="Willard D.J."/>
            <person name="Manesh M.J.H."/>
            <person name="Laemthong T."/>
            <person name="Crosby J.R."/>
            <person name="Kelly R.M."/>
        </authorList>
    </citation>
    <scope>NUCLEOTIDE SEQUENCE</scope>
    <source>
        <strain evidence="1">DSM 8991</strain>
    </source>
</reference>